<dbReference type="InterPro" id="IPR008561">
    <property type="entry name" value="Ac76_baculovir"/>
</dbReference>
<reference evidence="3 4" key="1">
    <citation type="journal article" date="2011" name="J. Bacteriol.">
        <title>Genome sequence of the nonpathogenic Listeria monocytogenes serovar 4a strain M7.</title>
        <authorList>
            <person name="Chen J."/>
            <person name="Xia Y."/>
            <person name="Cheng C."/>
            <person name="Fang C."/>
            <person name="Shan Y."/>
            <person name="Jin G."/>
            <person name="Fang W."/>
        </authorList>
    </citation>
    <scope>NUCLEOTIDE SEQUENCE [LARGE SCALE GENOMIC DNA]</scope>
    <source>
        <strain evidence="3 4">M7</strain>
    </source>
</reference>
<dbReference type="KEGG" id="lmq:LMM7_1437"/>
<dbReference type="PATRIC" id="fig|1030009.3.peg.1425"/>
<keyword evidence="2" id="KW-0472">Membrane</keyword>
<dbReference type="RefSeq" id="WP_003729898.1">
    <property type="nucleotide sequence ID" value="NC_017537.1"/>
</dbReference>
<dbReference type="HOGENOM" id="CLU_2437276_0_0_9"/>
<organism evidence="3 4">
    <name type="scientific">Listeria monocytogenes serotype 4a (strain M7)</name>
    <dbReference type="NCBI Taxonomy" id="1030009"/>
    <lineage>
        <taxon>Bacteria</taxon>
        <taxon>Bacillati</taxon>
        <taxon>Bacillota</taxon>
        <taxon>Bacilli</taxon>
        <taxon>Bacillales</taxon>
        <taxon>Listeriaceae</taxon>
        <taxon>Listeria</taxon>
    </lineage>
</organism>
<feature type="region of interest" description="Disordered" evidence="1">
    <location>
        <begin position="59"/>
        <end position="90"/>
    </location>
</feature>
<proteinExistence type="predicted"/>
<protein>
    <submittedName>
        <fullName evidence="3">Uncharacterized protein</fullName>
    </submittedName>
</protein>
<keyword evidence="2" id="KW-0812">Transmembrane</keyword>
<dbReference type="EMBL" id="CP002816">
    <property type="protein sequence ID" value="AEH92442.1"/>
    <property type="molecule type" value="Genomic_DNA"/>
</dbReference>
<dbReference type="AlphaFoldDB" id="A0A0E0UVH1"/>
<dbReference type="Proteomes" id="UP000000486">
    <property type="component" value="Chromosome"/>
</dbReference>
<feature type="transmembrane region" description="Helical" evidence="2">
    <location>
        <begin position="30"/>
        <end position="49"/>
    </location>
</feature>
<keyword evidence="2" id="KW-1133">Transmembrane helix</keyword>
<sequence length="90" mass="10181">MKKYPLIVIILLALVGIGLLMGGFKSFFTLIISVLIGTLIFTLLLRLFTNRKTDSNYQKAVKQSKNLHDPKKKTKKKRKSSFKVIDGGKK</sequence>
<evidence type="ECO:0000313" key="3">
    <source>
        <dbReference type="EMBL" id="AEH92442.1"/>
    </source>
</evidence>
<evidence type="ECO:0000313" key="4">
    <source>
        <dbReference type="Proteomes" id="UP000000486"/>
    </source>
</evidence>
<evidence type="ECO:0000256" key="2">
    <source>
        <dbReference type="SAM" id="Phobius"/>
    </source>
</evidence>
<gene>
    <name evidence="3" type="ordered locus">LMM7_1437</name>
</gene>
<feature type="transmembrane region" description="Helical" evidence="2">
    <location>
        <begin position="7"/>
        <end position="24"/>
    </location>
</feature>
<name>A0A0E0UVH1_LISMM</name>
<feature type="compositionally biased region" description="Basic residues" evidence="1">
    <location>
        <begin position="70"/>
        <end position="81"/>
    </location>
</feature>
<accession>A0A0E0UVH1</accession>
<dbReference type="Pfam" id="PF05814">
    <property type="entry name" value="Ac76"/>
    <property type="match status" value="1"/>
</dbReference>
<evidence type="ECO:0000256" key="1">
    <source>
        <dbReference type="SAM" id="MobiDB-lite"/>
    </source>
</evidence>